<dbReference type="PANTHER" id="PTHR45663">
    <property type="entry name" value="GEO12009P1"/>
    <property type="match status" value="1"/>
</dbReference>
<evidence type="ECO:0000256" key="3">
    <source>
        <dbReference type="ARBA" id="ARBA00023157"/>
    </source>
</evidence>
<dbReference type="RefSeq" id="WP_013897690.1">
    <property type="nucleotide sequence ID" value="NC_015676.1"/>
</dbReference>
<organism evidence="6 7">
    <name type="scientific">Methanosalsum zhilinae (strain DSM 4017 / NBRC 107636 / OCM 62 / WeN5)</name>
    <name type="common">Methanohalophilus zhilinae</name>
    <dbReference type="NCBI Taxonomy" id="679901"/>
    <lineage>
        <taxon>Archaea</taxon>
        <taxon>Methanobacteriati</taxon>
        <taxon>Methanobacteriota</taxon>
        <taxon>Stenosarchaea group</taxon>
        <taxon>Methanomicrobia</taxon>
        <taxon>Methanosarcinales</taxon>
        <taxon>Methanosarcinaceae</taxon>
        <taxon>Methanosalsum</taxon>
    </lineage>
</organism>
<dbReference type="KEGG" id="mzh:Mzhil_0376"/>
<evidence type="ECO:0000256" key="1">
    <source>
        <dbReference type="ARBA" id="ARBA00022448"/>
    </source>
</evidence>
<dbReference type="HOGENOM" id="CLU_090389_10_1_2"/>
<dbReference type="NCBIfam" id="TIGR01068">
    <property type="entry name" value="thioredoxin"/>
    <property type="match status" value="1"/>
</dbReference>
<keyword evidence="3" id="KW-1015">Disulfide bond</keyword>
<dbReference type="PROSITE" id="PS00194">
    <property type="entry name" value="THIOREDOXIN_1"/>
    <property type="match status" value="1"/>
</dbReference>
<dbReference type="InterPro" id="IPR013766">
    <property type="entry name" value="Thioredoxin_domain"/>
</dbReference>
<dbReference type="SUPFAM" id="SSF52833">
    <property type="entry name" value="Thioredoxin-like"/>
    <property type="match status" value="1"/>
</dbReference>
<dbReference type="PROSITE" id="PS51352">
    <property type="entry name" value="THIOREDOXIN_2"/>
    <property type="match status" value="1"/>
</dbReference>
<dbReference type="InterPro" id="IPR036249">
    <property type="entry name" value="Thioredoxin-like_sf"/>
</dbReference>
<gene>
    <name evidence="6" type="ordered locus">Mzhil_0376</name>
</gene>
<dbReference type="Gene3D" id="3.40.30.10">
    <property type="entry name" value="Glutaredoxin"/>
    <property type="match status" value="1"/>
</dbReference>
<keyword evidence="4" id="KW-0676">Redox-active center</keyword>
<dbReference type="Proteomes" id="UP000006622">
    <property type="component" value="Chromosome"/>
</dbReference>
<dbReference type="PRINTS" id="PR00421">
    <property type="entry name" value="THIOREDOXIN"/>
</dbReference>
<dbReference type="GeneID" id="10821981"/>
<accession>F7XPC4</accession>
<evidence type="ECO:0000313" key="7">
    <source>
        <dbReference type="Proteomes" id="UP000006622"/>
    </source>
</evidence>
<evidence type="ECO:0000259" key="5">
    <source>
        <dbReference type="PROSITE" id="PS51352"/>
    </source>
</evidence>
<evidence type="ECO:0000313" key="6">
    <source>
        <dbReference type="EMBL" id="AEH60251.1"/>
    </source>
</evidence>
<evidence type="ECO:0000256" key="2">
    <source>
        <dbReference type="ARBA" id="ARBA00022982"/>
    </source>
</evidence>
<dbReference type="FunFam" id="3.40.30.10:FF:000001">
    <property type="entry name" value="Thioredoxin"/>
    <property type="match status" value="1"/>
</dbReference>
<dbReference type="EMBL" id="CP002101">
    <property type="protein sequence ID" value="AEH60251.1"/>
    <property type="molecule type" value="Genomic_DNA"/>
</dbReference>
<dbReference type="InterPro" id="IPR017937">
    <property type="entry name" value="Thioredoxin_CS"/>
</dbReference>
<dbReference type="Pfam" id="PF00085">
    <property type="entry name" value="Thioredoxin"/>
    <property type="match status" value="1"/>
</dbReference>
<dbReference type="CDD" id="cd02947">
    <property type="entry name" value="TRX_family"/>
    <property type="match status" value="1"/>
</dbReference>
<reference evidence="6" key="1">
    <citation type="submission" date="2010-07" db="EMBL/GenBank/DDBJ databases">
        <title>The complete genome of Methanosalsum zhilinae DSM 4017.</title>
        <authorList>
            <consortium name="US DOE Joint Genome Institute (JGI-PGF)"/>
            <person name="Lucas S."/>
            <person name="Copeland A."/>
            <person name="Lapidus A."/>
            <person name="Glavina del Rio T."/>
            <person name="Dalin E."/>
            <person name="Tice H."/>
            <person name="Bruce D."/>
            <person name="Goodwin L."/>
            <person name="Pitluck S."/>
            <person name="Kyrpides N."/>
            <person name="Mavromatis K."/>
            <person name="Ovchinnikova G."/>
            <person name="Daligault H."/>
            <person name="Detter J.C."/>
            <person name="Han C."/>
            <person name="Tapia R."/>
            <person name="Larimer F."/>
            <person name="Land M."/>
            <person name="Hauser L."/>
            <person name="Markowitz V."/>
            <person name="Cheng J.-F."/>
            <person name="Hugenholtz P."/>
            <person name="Woyke T."/>
            <person name="Wu D."/>
            <person name="Spring S."/>
            <person name="Schueler E."/>
            <person name="Brambilla E."/>
            <person name="Klenk H.-P."/>
            <person name="Eisen J.A."/>
        </authorList>
    </citation>
    <scope>NUCLEOTIDE SEQUENCE</scope>
    <source>
        <strain evidence="6">DSM 4017</strain>
    </source>
</reference>
<evidence type="ECO:0000256" key="4">
    <source>
        <dbReference type="ARBA" id="ARBA00023284"/>
    </source>
</evidence>
<dbReference type="PANTHER" id="PTHR45663:SF11">
    <property type="entry name" value="GEO12009P1"/>
    <property type="match status" value="1"/>
</dbReference>
<dbReference type="GO" id="GO:0015035">
    <property type="term" value="F:protein-disulfide reductase activity"/>
    <property type="evidence" value="ECO:0007669"/>
    <property type="project" value="InterPro"/>
</dbReference>
<dbReference type="STRING" id="679901.Mzhil_0376"/>
<sequence>MDELEKIRNEKLEKLKKSLQQEDPGPGPVNVTDSDIDDFIMNNRIAVVDCWAQWCGPCKVLSPVIDRLAEKYMGRVAFSKLNTDHNRSTSIKFGITSIPTLLVFREGELVDRIVGAVPERTIINRLEPLIQ</sequence>
<dbReference type="AlphaFoldDB" id="F7XPC4"/>
<proteinExistence type="predicted"/>
<protein>
    <submittedName>
        <fullName evidence="6">Thioredoxin</fullName>
    </submittedName>
</protein>
<dbReference type="InterPro" id="IPR005746">
    <property type="entry name" value="Thioredoxin"/>
</dbReference>
<dbReference type="OrthoDB" id="35385at2157"/>
<dbReference type="GO" id="GO:0005737">
    <property type="term" value="C:cytoplasm"/>
    <property type="evidence" value="ECO:0007669"/>
    <property type="project" value="TreeGrafter"/>
</dbReference>
<keyword evidence="7" id="KW-1185">Reference proteome</keyword>
<feature type="domain" description="Thioredoxin" evidence="5">
    <location>
        <begin position="1"/>
        <end position="131"/>
    </location>
</feature>
<name>F7XPC4_METZD</name>
<keyword evidence="1" id="KW-0813">Transport</keyword>
<keyword evidence="2" id="KW-0249">Electron transport</keyword>